<dbReference type="GO" id="GO:0005960">
    <property type="term" value="C:glycine cleavage complex"/>
    <property type="evidence" value="ECO:0007669"/>
    <property type="project" value="InterPro"/>
</dbReference>
<dbReference type="GO" id="GO:0019464">
    <property type="term" value="P:glycine decarboxylation via glycine cleavage system"/>
    <property type="evidence" value="ECO:0007669"/>
    <property type="project" value="InterPro"/>
</dbReference>
<dbReference type="SUPFAM" id="SSF51230">
    <property type="entry name" value="Single hybrid motif"/>
    <property type="match status" value="1"/>
</dbReference>
<dbReference type="InterPro" id="IPR011053">
    <property type="entry name" value="Single_hybrid_motif"/>
</dbReference>
<dbReference type="InterPro" id="IPR033753">
    <property type="entry name" value="GCV_H/Fam206"/>
</dbReference>
<reference evidence="2 3" key="1">
    <citation type="submission" date="2017-06" db="EMBL/GenBank/DDBJ databases">
        <title>Novel microbial phyla capable of carbon fixation and sulfur reduction in deep-sea sediments.</title>
        <authorList>
            <person name="Huang J."/>
            <person name="Baker B."/>
            <person name="Wang Y."/>
        </authorList>
    </citation>
    <scope>NUCLEOTIDE SEQUENCE [LARGE SCALE GENOMIC DNA]</scope>
    <source>
        <strain evidence="2">B3_LCP</strain>
    </source>
</reference>
<keyword evidence="1" id="KW-0450">Lipoyl</keyword>
<dbReference type="PANTHER" id="PTHR11715:SF3">
    <property type="entry name" value="GLYCINE CLEAVAGE SYSTEM H PROTEIN-RELATED"/>
    <property type="match status" value="1"/>
</dbReference>
<dbReference type="Pfam" id="PF01597">
    <property type="entry name" value="GCV_H"/>
    <property type="match status" value="1"/>
</dbReference>
<gene>
    <name evidence="2" type="ORF">CEE37_14575</name>
</gene>
<protein>
    <submittedName>
        <fullName evidence="2">Glycine cleavage system protein H</fullName>
    </submittedName>
</protein>
<comment type="caution">
    <text evidence="2">The sequence shown here is derived from an EMBL/GenBank/DDBJ whole genome shotgun (WGS) entry which is preliminary data.</text>
</comment>
<dbReference type="Gene3D" id="2.40.50.100">
    <property type="match status" value="1"/>
</dbReference>
<dbReference type="GO" id="GO:0009249">
    <property type="term" value="P:protein lipoylation"/>
    <property type="evidence" value="ECO:0007669"/>
    <property type="project" value="TreeGrafter"/>
</dbReference>
<evidence type="ECO:0000256" key="1">
    <source>
        <dbReference type="ARBA" id="ARBA00022823"/>
    </source>
</evidence>
<accession>A0A532UPR8</accession>
<organism evidence="2 3">
    <name type="scientific">candidate division LCP-89 bacterium B3_LCP</name>
    <dbReference type="NCBI Taxonomy" id="2012998"/>
    <lineage>
        <taxon>Bacteria</taxon>
        <taxon>Pseudomonadati</taxon>
        <taxon>Bacteria division LCP-89</taxon>
    </lineage>
</organism>
<evidence type="ECO:0000313" key="3">
    <source>
        <dbReference type="Proteomes" id="UP000319619"/>
    </source>
</evidence>
<dbReference type="CDD" id="cd06848">
    <property type="entry name" value="GCS_H"/>
    <property type="match status" value="1"/>
</dbReference>
<dbReference type="EMBL" id="NJBN01000014">
    <property type="protein sequence ID" value="TKJ36935.1"/>
    <property type="molecule type" value="Genomic_DNA"/>
</dbReference>
<dbReference type="AlphaFoldDB" id="A0A532UPR8"/>
<dbReference type="Proteomes" id="UP000319619">
    <property type="component" value="Unassembled WGS sequence"/>
</dbReference>
<sequence>MPEKKDISKLPFPKDLYFHPEHTWVRREEHELGDRYRVGLDDVFLRDVDKIVRLDFPNEGDEIAQDEICGVIRGEQKKKLLYAPLSGEILDVNLELHQDPEIIRDDPYGVGWILLIDPADAQDELEDLLKGDEAKRWWEKEIKIRLNNIP</sequence>
<evidence type="ECO:0000313" key="2">
    <source>
        <dbReference type="EMBL" id="TKJ36935.1"/>
    </source>
</evidence>
<name>A0A532UPR8_UNCL8</name>
<dbReference type="GO" id="GO:0005829">
    <property type="term" value="C:cytosol"/>
    <property type="evidence" value="ECO:0007669"/>
    <property type="project" value="TreeGrafter"/>
</dbReference>
<dbReference type="InterPro" id="IPR002930">
    <property type="entry name" value="GCV_H"/>
</dbReference>
<dbReference type="PANTHER" id="PTHR11715">
    <property type="entry name" value="GLYCINE CLEAVAGE SYSTEM H PROTEIN"/>
    <property type="match status" value="1"/>
</dbReference>
<proteinExistence type="predicted"/>